<sequence>MFQERKLVVDVGERLADRLAEVLTITLSGTVPDDIYLLLYGSALTALNKNDGGIRPITCGNTVRQLLGKIVSRYMMLATRELGRPQQLGYGAPGGEEVVVPAPRAFLLEEGET</sequence>
<dbReference type="EMBL" id="MTYJ01000301">
    <property type="protein sequence ID" value="OWA53075.1"/>
    <property type="molecule type" value="Genomic_DNA"/>
</dbReference>
<dbReference type="OrthoDB" id="7485566at2759"/>
<comment type="caution">
    <text evidence="1">The sequence shown here is derived from an EMBL/GenBank/DDBJ whole genome shotgun (WGS) entry which is preliminary data.</text>
</comment>
<gene>
    <name evidence="1" type="ORF">BV898_17510</name>
</gene>
<evidence type="ECO:0000313" key="1">
    <source>
        <dbReference type="EMBL" id="OWA53075.1"/>
    </source>
</evidence>
<keyword evidence="2" id="KW-1185">Reference proteome</keyword>
<dbReference type="Proteomes" id="UP000192578">
    <property type="component" value="Unassembled WGS sequence"/>
</dbReference>
<protein>
    <submittedName>
        <fullName evidence="1">Uncharacterized protein</fullName>
    </submittedName>
</protein>
<reference evidence="2" key="1">
    <citation type="submission" date="2017-01" db="EMBL/GenBank/DDBJ databases">
        <title>Comparative genomics of anhydrobiosis in the tardigrade Hypsibius dujardini.</title>
        <authorList>
            <person name="Yoshida Y."/>
            <person name="Koutsovoulos G."/>
            <person name="Laetsch D."/>
            <person name="Stevens L."/>
            <person name="Kumar S."/>
            <person name="Horikawa D."/>
            <person name="Ishino K."/>
            <person name="Komine S."/>
            <person name="Tomita M."/>
            <person name="Blaxter M."/>
            <person name="Arakawa K."/>
        </authorList>
    </citation>
    <scope>NUCLEOTIDE SEQUENCE [LARGE SCALE GENOMIC DNA]</scope>
    <source>
        <strain evidence="2">Z151</strain>
    </source>
</reference>
<organism evidence="1 2">
    <name type="scientific">Hypsibius exemplaris</name>
    <name type="common">Freshwater tardigrade</name>
    <dbReference type="NCBI Taxonomy" id="2072580"/>
    <lineage>
        <taxon>Eukaryota</taxon>
        <taxon>Metazoa</taxon>
        <taxon>Ecdysozoa</taxon>
        <taxon>Tardigrada</taxon>
        <taxon>Eutardigrada</taxon>
        <taxon>Parachela</taxon>
        <taxon>Hypsibioidea</taxon>
        <taxon>Hypsibiidae</taxon>
        <taxon>Hypsibius</taxon>
    </lineage>
</organism>
<proteinExistence type="predicted"/>
<accession>A0A9X6RMI9</accession>
<name>A0A9X6RMI9_HYPEX</name>
<evidence type="ECO:0000313" key="2">
    <source>
        <dbReference type="Proteomes" id="UP000192578"/>
    </source>
</evidence>
<dbReference type="AlphaFoldDB" id="A0A9X6RMI9"/>